<reference evidence="1" key="1">
    <citation type="submission" date="2018-02" db="EMBL/GenBank/DDBJ databases">
        <title>Rhizophora mucronata_Transcriptome.</title>
        <authorList>
            <person name="Meera S.P."/>
            <person name="Sreeshan A."/>
            <person name="Augustine A."/>
        </authorList>
    </citation>
    <scope>NUCLEOTIDE SEQUENCE</scope>
    <source>
        <tissue evidence="1">Leaf</tissue>
    </source>
</reference>
<protein>
    <submittedName>
        <fullName evidence="1">Uncharacterized protein</fullName>
    </submittedName>
</protein>
<sequence length="39" mass="4883">MIFMENVEQNKFWWNKLTTIPTKVRIQIPDKSLYIMLRR</sequence>
<evidence type="ECO:0000313" key="1">
    <source>
        <dbReference type="EMBL" id="MBX29636.1"/>
    </source>
</evidence>
<proteinExistence type="predicted"/>
<dbReference type="AlphaFoldDB" id="A0A2P2MHD1"/>
<accession>A0A2P2MHD1</accession>
<name>A0A2P2MHD1_RHIMU</name>
<organism evidence="1">
    <name type="scientific">Rhizophora mucronata</name>
    <name type="common">Asiatic mangrove</name>
    <dbReference type="NCBI Taxonomy" id="61149"/>
    <lineage>
        <taxon>Eukaryota</taxon>
        <taxon>Viridiplantae</taxon>
        <taxon>Streptophyta</taxon>
        <taxon>Embryophyta</taxon>
        <taxon>Tracheophyta</taxon>
        <taxon>Spermatophyta</taxon>
        <taxon>Magnoliopsida</taxon>
        <taxon>eudicotyledons</taxon>
        <taxon>Gunneridae</taxon>
        <taxon>Pentapetalae</taxon>
        <taxon>rosids</taxon>
        <taxon>fabids</taxon>
        <taxon>Malpighiales</taxon>
        <taxon>Rhizophoraceae</taxon>
        <taxon>Rhizophora</taxon>
    </lineage>
</organism>
<dbReference type="EMBL" id="GGEC01049152">
    <property type="protein sequence ID" value="MBX29636.1"/>
    <property type="molecule type" value="Transcribed_RNA"/>
</dbReference>